<evidence type="ECO:0000256" key="4">
    <source>
        <dbReference type="ARBA" id="ARBA00010281"/>
    </source>
</evidence>
<name>A0A2C6DNG2_9GAMM</name>
<dbReference type="GO" id="GO:0009011">
    <property type="term" value="F:alpha-1,4-glucan glucosyltransferase (ADP-glucose donor) activity"/>
    <property type="evidence" value="ECO:0007669"/>
    <property type="project" value="UniProtKB-UniRule"/>
</dbReference>
<dbReference type="RefSeq" id="WP_029093582.1">
    <property type="nucleotide sequence ID" value="NZ_CAADJA010000002.1"/>
</dbReference>
<comment type="function">
    <text evidence="2 11">Synthesizes alpha-1,4-glucan chains using ADP-glucose.</text>
</comment>
<evidence type="ECO:0000256" key="6">
    <source>
        <dbReference type="ARBA" id="ARBA00019935"/>
    </source>
</evidence>
<feature type="binding site" evidence="11">
    <location>
        <position position="15"/>
    </location>
    <ligand>
        <name>ADP-alpha-D-glucose</name>
        <dbReference type="ChEBI" id="CHEBI:57498"/>
    </ligand>
</feature>
<keyword evidence="16" id="KW-1185">Reference proteome</keyword>
<dbReference type="HAMAP" id="MF_00484">
    <property type="entry name" value="Glycogen_synth"/>
    <property type="match status" value="1"/>
</dbReference>
<dbReference type="GO" id="GO:0005978">
    <property type="term" value="P:glycogen biosynthetic process"/>
    <property type="evidence" value="ECO:0007669"/>
    <property type="project" value="UniProtKB-UniRule"/>
</dbReference>
<dbReference type="EC" id="2.4.1.21" evidence="5 11"/>
<comment type="similarity">
    <text evidence="4 11">Belongs to the glycosyltransferase 1 family. Bacterial/plant glycogen synthase subfamily.</text>
</comment>
<keyword evidence="7 11" id="KW-0328">Glycosyltransferase</keyword>
<dbReference type="InterPro" id="IPR013534">
    <property type="entry name" value="Starch_synth_cat_dom"/>
</dbReference>
<organism evidence="14 16">
    <name type="scientific">Budvicia aquatica</name>
    <dbReference type="NCBI Taxonomy" id="82979"/>
    <lineage>
        <taxon>Bacteria</taxon>
        <taxon>Pseudomonadati</taxon>
        <taxon>Pseudomonadota</taxon>
        <taxon>Gammaproteobacteria</taxon>
        <taxon>Enterobacterales</taxon>
        <taxon>Budviciaceae</taxon>
        <taxon>Budvicia</taxon>
    </lineage>
</organism>
<dbReference type="EMBL" id="CAADJA010000002">
    <property type="protein sequence ID" value="VFS49433.1"/>
    <property type="molecule type" value="Genomic_DNA"/>
</dbReference>
<feature type="domain" description="Starch synthase catalytic" evidence="13">
    <location>
        <begin position="2"/>
        <end position="234"/>
    </location>
</feature>
<dbReference type="FunFam" id="3.40.50.2000:FF:000011">
    <property type="entry name" value="Glycogen synthase"/>
    <property type="match status" value="1"/>
</dbReference>
<dbReference type="STRING" id="1111728.GCA_000427805_04150"/>
<dbReference type="GO" id="GO:0004373">
    <property type="term" value="F:alpha-1,4-glucan glucosyltransferase (UDP-glucose donor) activity"/>
    <property type="evidence" value="ECO:0007669"/>
    <property type="project" value="InterPro"/>
</dbReference>
<dbReference type="Proteomes" id="UP000373449">
    <property type="component" value="Unassembled WGS sequence"/>
</dbReference>
<protein>
    <recommendedName>
        <fullName evidence="6 11">Glycogen synthase</fullName>
        <ecNumber evidence="5 11">2.4.1.21</ecNumber>
    </recommendedName>
    <alternativeName>
        <fullName evidence="10 11">Starch [bacterial glycogen] synthase</fullName>
    </alternativeName>
</protein>
<keyword evidence="9 11" id="KW-0320">Glycogen biosynthesis</keyword>
<evidence type="ECO:0000259" key="13">
    <source>
        <dbReference type="Pfam" id="PF08323"/>
    </source>
</evidence>
<comment type="pathway">
    <text evidence="3 11">Glycan biosynthesis; glycogen biosynthesis.</text>
</comment>
<comment type="catalytic activity">
    <reaction evidence="1 11">
        <text>[(1-&gt;4)-alpha-D-glucosyl](n) + ADP-alpha-D-glucose = [(1-&gt;4)-alpha-D-glucosyl](n+1) + ADP + H(+)</text>
        <dbReference type="Rhea" id="RHEA:18189"/>
        <dbReference type="Rhea" id="RHEA-COMP:9584"/>
        <dbReference type="Rhea" id="RHEA-COMP:9587"/>
        <dbReference type="ChEBI" id="CHEBI:15378"/>
        <dbReference type="ChEBI" id="CHEBI:15444"/>
        <dbReference type="ChEBI" id="CHEBI:57498"/>
        <dbReference type="ChEBI" id="CHEBI:456216"/>
        <dbReference type="EC" id="2.4.1.21"/>
    </reaction>
</comment>
<evidence type="ECO:0000313" key="14">
    <source>
        <dbReference type="EMBL" id="PHI30334.1"/>
    </source>
</evidence>
<evidence type="ECO:0000313" key="16">
    <source>
        <dbReference type="Proteomes" id="UP000224974"/>
    </source>
</evidence>
<evidence type="ECO:0000256" key="3">
    <source>
        <dbReference type="ARBA" id="ARBA00004964"/>
    </source>
</evidence>
<dbReference type="PANTHER" id="PTHR45825">
    <property type="entry name" value="GRANULE-BOUND STARCH SYNTHASE 1, CHLOROPLASTIC/AMYLOPLASTIC"/>
    <property type="match status" value="1"/>
</dbReference>
<dbReference type="PANTHER" id="PTHR45825:SF11">
    <property type="entry name" value="ALPHA AMYLASE DOMAIN-CONTAINING PROTEIN"/>
    <property type="match status" value="1"/>
</dbReference>
<dbReference type="GO" id="GO:0005829">
    <property type="term" value="C:cytosol"/>
    <property type="evidence" value="ECO:0007669"/>
    <property type="project" value="TreeGrafter"/>
</dbReference>
<dbReference type="OrthoDB" id="9808590at2"/>
<evidence type="ECO:0000256" key="10">
    <source>
        <dbReference type="ARBA" id="ARBA00031722"/>
    </source>
</evidence>
<evidence type="ECO:0000256" key="9">
    <source>
        <dbReference type="ARBA" id="ARBA00023056"/>
    </source>
</evidence>
<keyword evidence="8 11" id="KW-0808">Transferase</keyword>
<evidence type="ECO:0000256" key="11">
    <source>
        <dbReference type="HAMAP-Rule" id="MF_00484"/>
    </source>
</evidence>
<evidence type="ECO:0000256" key="1">
    <source>
        <dbReference type="ARBA" id="ARBA00001478"/>
    </source>
</evidence>
<dbReference type="Pfam" id="PF00534">
    <property type="entry name" value="Glycos_transf_1"/>
    <property type="match status" value="1"/>
</dbReference>
<dbReference type="NCBIfam" id="NF001899">
    <property type="entry name" value="PRK00654.1-2"/>
    <property type="match status" value="1"/>
</dbReference>
<dbReference type="Pfam" id="PF08323">
    <property type="entry name" value="Glyco_transf_5"/>
    <property type="match status" value="1"/>
</dbReference>
<evidence type="ECO:0000259" key="12">
    <source>
        <dbReference type="Pfam" id="PF00534"/>
    </source>
</evidence>
<dbReference type="NCBIfam" id="TIGR02095">
    <property type="entry name" value="glgA"/>
    <property type="match status" value="1"/>
</dbReference>
<dbReference type="SUPFAM" id="SSF53756">
    <property type="entry name" value="UDP-Glycosyltransferase/glycogen phosphorylase"/>
    <property type="match status" value="1"/>
</dbReference>
<dbReference type="CDD" id="cd03791">
    <property type="entry name" value="GT5_Glycogen_synthase_DULL1-like"/>
    <property type="match status" value="1"/>
</dbReference>
<evidence type="ECO:0000256" key="5">
    <source>
        <dbReference type="ARBA" id="ARBA00012588"/>
    </source>
</evidence>
<reference evidence="15 17" key="3">
    <citation type="submission" date="2019-03" db="EMBL/GenBank/DDBJ databases">
        <authorList>
            <consortium name="Pathogen Informatics"/>
        </authorList>
    </citation>
    <scope>NUCLEOTIDE SEQUENCE [LARGE SCALE GENOMIC DNA]</scope>
    <source>
        <strain evidence="15 17">NCTC12282</strain>
    </source>
</reference>
<evidence type="ECO:0000256" key="8">
    <source>
        <dbReference type="ARBA" id="ARBA00022679"/>
    </source>
</evidence>
<dbReference type="Proteomes" id="UP000224974">
    <property type="component" value="Unassembled WGS sequence"/>
</dbReference>
<gene>
    <name evidence="15" type="primary">glgA_3</name>
    <name evidence="11" type="synonym">glgA</name>
    <name evidence="14" type="ORF">CRN84_13815</name>
    <name evidence="15" type="ORF">NCTC12282_03911</name>
</gene>
<accession>A0A2C6DNG2</accession>
<dbReference type="AlphaFoldDB" id="A0A2C6DNG2"/>
<dbReference type="EMBL" id="PDDX01000001">
    <property type="protein sequence ID" value="PHI30334.1"/>
    <property type="molecule type" value="Genomic_DNA"/>
</dbReference>
<sequence length="477" mass="52958">MRVLHACSELFPLLKTGGLADVIGALPGAQIAAGADVRLLLPAFPALMEGIPQTSIVTEVDTFAGRVTLRYGTYNNVGVYLIDAPHLYDRPGSPYHDNSQHDYADNYKRFGLLGWIACELACGIDFYWQADVVHGHDWHAGLAGAYLAAKDYPARFVFTVHNLAYQGLFSASHIDELQLPRHFMQPEGLEFYGQISYLKAGLYYADKITAVSPTYAQEITQAEFGFGMENLLRQRREQGKLAGILNGVDYNIWSPQKDTLLPQNYNDKKMAGKVENKAHLQSVMGLSVTPKVPLFCVVSRLSNQKGLDLLLDALPTLLNEGCQLVLLGSGDADLQDAYLAMAKKHPKQIAVKIGYDENLAHQIIGAADVILVPSRFEPCGLTQLYGLKYGTLPLVRLTGGLADTVIDCSLENLADKTATGFVFRDCQVSELIDAMRRVFALWAEPVKWKRVQRQAMSMDFSWDIAAQKYLQMYQQLR</sequence>
<dbReference type="Gene3D" id="3.40.50.2000">
    <property type="entry name" value="Glycogen Phosphorylase B"/>
    <property type="match status" value="2"/>
</dbReference>
<reference evidence="16" key="2">
    <citation type="submission" date="2017-09" db="EMBL/GenBank/DDBJ databases">
        <title>FDA dAtabase for Regulatory Grade micrObial Sequences (FDA-ARGOS): Supporting development and validation of Infectious Disease Dx tests.</title>
        <authorList>
            <person name="Minogue T."/>
            <person name="Wolcott M."/>
            <person name="Wasieloski L."/>
            <person name="Aguilar W."/>
            <person name="Moore D."/>
            <person name="Tallon L."/>
            <person name="Sadzewicz L."/>
            <person name="Ott S."/>
            <person name="Zhao X."/>
            <person name="Nagaraj S."/>
            <person name="Vavikolanu K."/>
            <person name="Aluvathingal J."/>
            <person name="Nadendla S."/>
            <person name="Sichtig H."/>
        </authorList>
    </citation>
    <scope>NUCLEOTIDE SEQUENCE [LARGE SCALE GENOMIC DNA]</scope>
    <source>
        <strain evidence="16">FDAARGOS_387</strain>
    </source>
</reference>
<dbReference type="InterPro" id="IPR011835">
    <property type="entry name" value="GS/SS"/>
</dbReference>
<dbReference type="InterPro" id="IPR001296">
    <property type="entry name" value="Glyco_trans_1"/>
</dbReference>
<dbReference type="UniPathway" id="UPA00164"/>
<reference evidence="14" key="1">
    <citation type="submission" date="2017-09" db="EMBL/GenBank/DDBJ databases">
        <title>FDA dAtabase for Regulatory Grade micrObial Sequences (FDA-ARGOS): Supporting development and validation of Infectious Disease Dx tests.</title>
        <authorList>
            <person name="Minogue T."/>
            <person name="Wolcott M."/>
            <person name="Wasieloski L."/>
            <person name="Aguilar W."/>
            <person name="Moore D."/>
            <person name="Tallon L.J."/>
            <person name="Sadzewicz L."/>
            <person name="Ott S."/>
            <person name="Zhao X."/>
            <person name="Nagaraj S."/>
            <person name="Vavikolanu K."/>
            <person name="Aluvathingal J."/>
            <person name="Nadendla S."/>
            <person name="Sichtig H."/>
        </authorList>
    </citation>
    <scope>NUCLEOTIDE SEQUENCE</scope>
    <source>
        <strain evidence="14">FDAARGOS_387</strain>
    </source>
</reference>
<feature type="domain" description="Glycosyl transferase family 1" evidence="12">
    <location>
        <begin position="291"/>
        <end position="450"/>
    </location>
</feature>
<proteinExistence type="inferred from homology"/>
<evidence type="ECO:0000256" key="2">
    <source>
        <dbReference type="ARBA" id="ARBA00002764"/>
    </source>
</evidence>
<evidence type="ECO:0000313" key="17">
    <source>
        <dbReference type="Proteomes" id="UP000373449"/>
    </source>
</evidence>
<evidence type="ECO:0000313" key="15">
    <source>
        <dbReference type="EMBL" id="VFS49433.1"/>
    </source>
</evidence>
<evidence type="ECO:0000256" key="7">
    <source>
        <dbReference type="ARBA" id="ARBA00022676"/>
    </source>
</evidence>